<sequence>MNQDWFEEITTNDHQGPIFNLSYQTLAILRSVQVARFGGISPQTSVFCPCVKLESGHDTLFPRSVLLPVPPPVLPLRLLLRFADGNQMVWNSHADSLGTNHMGNRNSIVLKVPSTGALLIVFPTHNGLLIAAKPATPPTLKRGLIDGPN</sequence>
<dbReference type="EMBL" id="CM055734">
    <property type="protein sequence ID" value="KAJ8008937.1"/>
    <property type="molecule type" value="Genomic_DNA"/>
</dbReference>
<accession>A0ACC2GZL6</accession>
<evidence type="ECO:0000313" key="2">
    <source>
        <dbReference type="Proteomes" id="UP001157502"/>
    </source>
</evidence>
<dbReference type="Proteomes" id="UP001157502">
    <property type="component" value="Chromosome 7"/>
</dbReference>
<proteinExistence type="predicted"/>
<evidence type="ECO:0000313" key="1">
    <source>
        <dbReference type="EMBL" id="KAJ8008937.1"/>
    </source>
</evidence>
<protein>
    <submittedName>
        <fullName evidence="1">Uncharacterized protein</fullName>
    </submittedName>
</protein>
<reference evidence="1" key="1">
    <citation type="submission" date="2021-05" db="EMBL/GenBank/DDBJ databases">
        <authorList>
            <person name="Pan Q."/>
            <person name="Jouanno E."/>
            <person name="Zahm M."/>
            <person name="Klopp C."/>
            <person name="Cabau C."/>
            <person name="Louis A."/>
            <person name="Berthelot C."/>
            <person name="Parey E."/>
            <person name="Roest Crollius H."/>
            <person name="Montfort J."/>
            <person name="Robinson-Rechavi M."/>
            <person name="Bouchez O."/>
            <person name="Lampietro C."/>
            <person name="Lopez Roques C."/>
            <person name="Donnadieu C."/>
            <person name="Postlethwait J."/>
            <person name="Bobe J."/>
            <person name="Dillon D."/>
            <person name="Chandos A."/>
            <person name="von Hippel F."/>
            <person name="Guiguen Y."/>
        </authorList>
    </citation>
    <scope>NUCLEOTIDE SEQUENCE</scope>
    <source>
        <strain evidence="1">YG-Jan2019</strain>
    </source>
</reference>
<comment type="caution">
    <text evidence="1">The sequence shown here is derived from an EMBL/GenBank/DDBJ whole genome shotgun (WGS) entry which is preliminary data.</text>
</comment>
<organism evidence="1 2">
    <name type="scientific">Dallia pectoralis</name>
    <name type="common">Alaska blackfish</name>
    <dbReference type="NCBI Taxonomy" id="75939"/>
    <lineage>
        <taxon>Eukaryota</taxon>
        <taxon>Metazoa</taxon>
        <taxon>Chordata</taxon>
        <taxon>Craniata</taxon>
        <taxon>Vertebrata</taxon>
        <taxon>Euteleostomi</taxon>
        <taxon>Actinopterygii</taxon>
        <taxon>Neopterygii</taxon>
        <taxon>Teleostei</taxon>
        <taxon>Protacanthopterygii</taxon>
        <taxon>Esociformes</taxon>
        <taxon>Umbridae</taxon>
        <taxon>Dallia</taxon>
    </lineage>
</organism>
<name>A0ACC2GZL6_DALPE</name>
<keyword evidence="2" id="KW-1185">Reference proteome</keyword>
<gene>
    <name evidence="1" type="ORF">DPEC_G00083600</name>
</gene>